<accession>A0A6A5KIP5</accession>
<name>A0A6A5KIP5_9PLEO</name>
<organism evidence="1 2">
    <name type="scientific">Decorospora gaudefroyi</name>
    <dbReference type="NCBI Taxonomy" id="184978"/>
    <lineage>
        <taxon>Eukaryota</taxon>
        <taxon>Fungi</taxon>
        <taxon>Dikarya</taxon>
        <taxon>Ascomycota</taxon>
        <taxon>Pezizomycotina</taxon>
        <taxon>Dothideomycetes</taxon>
        <taxon>Pleosporomycetidae</taxon>
        <taxon>Pleosporales</taxon>
        <taxon>Pleosporineae</taxon>
        <taxon>Pleosporaceae</taxon>
        <taxon>Decorospora</taxon>
    </lineage>
</organism>
<dbReference type="AlphaFoldDB" id="A0A6A5KIP5"/>
<reference evidence="1" key="1">
    <citation type="submission" date="2020-01" db="EMBL/GenBank/DDBJ databases">
        <authorList>
            <consortium name="DOE Joint Genome Institute"/>
            <person name="Haridas S."/>
            <person name="Albert R."/>
            <person name="Binder M."/>
            <person name="Bloem J."/>
            <person name="Labutti K."/>
            <person name="Salamov A."/>
            <person name="Andreopoulos B."/>
            <person name="Baker S.E."/>
            <person name="Barry K."/>
            <person name="Bills G."/>
            <person name="Bluhm B.H."/>
            <person name="Cannon C."/>
            <person name="Castanera R."/>
            <person name="Culley D.E."/>
            <person name="Daum C."/>
            <person name="Ezra D."/>
            <person name="Gonzalez J.B."/>
            <person name="Henrissat B."/>
            <person name="Kuo A."/>
            <person name="Liang C."/>
            <person name="Lipzen A."/>
            <person name="Lutzoni F."/>
            <person name="Magnuson J."/>
            <person name="Mondo S."/>
            <person name="Nolan M."/>
            <person name="Ohm R."/>
            <person name="Pangilinan J."/>
            <person name="Park H.-J."/>
            <person name="Ramirez L."/>
            <person name="Alfaro M."/>
            <person name="Sun H."/>
            <person name="Tritt A."/>
            <person name="Yoshinaga Y."/>
            <person name="Zwiers L.-H."/>
            <person name="Turgeon B.G."/>
            <person name="Goodwin S.B."/>
            <person name="Spatafora J.W."/>
            <person name="Crous P.W."/>
            <person name="Grigoriev I.V."/>
        </authorList>
    </citation>
    <scope>NUCLEOTIDE SEQUENCE</scope>
    <source>
        <strain evidence="1">P77</strain>
    </source>
</reference>
<evidence type="ECO:0000313" key="1">
    <source>
        <dbReference type="EMBL" id="KAF1838235.1"/>
    </source>
</evidence>
<evidence type="ECO:0000313" key="2">
    <source>
        <dbReference type="Proteomes" id="UP000800040"/>
    </source>
</evidence>
<sequence length="106" mass="11660">MSVPRIRPARLHLQYARKNLPETLSVVRSPLLPSAFRSGKPCSFDTRFLSQGSLSNPEDVCGSLSSSLPASVLTVMIYFPLVRVGQRSGELRVAWTHSHDCHGQGL</sequence>
<keyword evidence="2" id="KW-1185">Reference proteome</keyword>
<dbReference type="Proteomes" id="UP000800040">
    <property type="component" value="Unassembled WGS sequence"/>
</dbReference>
<proteinExistence type="predicted"/>
<gene>
    <name evidence="1" type="ORF">BDW02DRAFT_34285</name>
</gene>
<dbReference type="EMBL" id="ML975254">
    <property type="protein sequence ID" value="KAF1838235.1"/>
    <property type="molecule type" value="Genomic_DNA"/>
</dbReference>
<protein>
    <submittedName>
        <fullName evidence="1">Uncharacterized protein</fullName>
    </submittedName>
</protein>